<evidence type="ECO:0000256" key="6">
    <source>
        <dbReference type="ARBA" id="ARBA00022801"/>
    </source>
</evidence>
<dbReference type="Proteomes" id="UP001602245">
    <property type="component" value="Unassembled WGS sequence"/>
</dbReference>
<keyword evidence="6 13" id="KW-0378">Hydrolase</keyword>
<dbReference type="SUPFAM" id="SSF56529">
    <property type="entry name" value="FAH"/>
    <property type="match status" value="1"/>
</dbReference>
<keyword evidence="8" id="KW-0460">Magnesium</keyword>
<proteinExistence type="predicted"/>
<dbReference type="InterPro" id="IPR036462">
    <property type="entry name" value="Fumarylacetoacetase_N_sf"/>
</dbReference>
<dbReference type="GO" id="GO:0016787">
    <property type="term" value="F:hydrolase activity"/>
    <property type="evidence" value="ECO:0007669"/>
    <property type="project" value="UniProtKB-KW"/>
</dbReference>
<evidence type="ECO:0000256" key="10">
    <source>
        <dbReference type="ARBA" id="ARBA00023232"/>
    </source>
</evidence>
<dbReference type="EMBL" id="JBIAZU010000007">
    <property type="protein sequence ID" value="MFF5295496.1"/>
    <property type="molecule type" value="Genomic_DNA"/>
</dbReference>
<evidence type="ECO:0000256" key="4">
    <source>
        <dbReference type="ARBA" id="ARBA00012094"/>
    </source>
</evidence>
<dbReference type="PANTHER" id="PTHR43069">
    <property type="entry name" value="FUMARYLACETOACETASE"/>
    <property type="match status" value="1"/>
</dbReference>
<dbReference type="Gene3D" id="3.90.850.10">
    <property type="entry name" value="Fumarylacetoacetase-like, C-terminal domain"/>
    <property type="match status" value="1"/>
</dbReference>
<dbReference type="PANTHER" id="PTHR43069:SF2">
    <property type="entry name" value="FUMARYLACETOACETASE"/>
    <property type="match status" value="1"/>
</dbReference>
<comment type="cofactor">
    <cofactor evidence="1">
        <name>Ca(2+)</name>
        <dbReference type="ChEBI" id="CHEBI:29108"/>
    </cofactor>
</comment>
<dbReference type="SUPFAM" id="SSF63433">
    <property type="entry name" value="Fumarylacetoacetate hydrolase, FAH, N-terminal domain"/>
    <property type="match status" value="1"/>
</dbReference>
<evidence type="ECO:0000256" key="3">
    <source>
        <dbReference type="ARBA" id="ARBA00004782"/>
    </source>
</evidence>
<organism evidence="13 14">
    <name type="scientific">Paractinoplanes globisporus</name>
    <dbReference type="NCBI Taxonomy" id="113565"/>
    <lineage>
        <taxon>Bacteria</taxon>
        <taxon>Bacillati</taxon>
        <taxon>Actinomycetota</taxon>
        <taxon>Actinomycetes</taxon>
        <taxon>Micromonosporales</taxon>
        <taxon>Micromonosporaceae</taxon>
        <taxon>Paractinoplanes</taxon>
    </lineage>
</organism>
<evidence type="ECO:0000256" key="8">
    <source>
        <dbReference type="ARBA" id="ARBA00022842"/>
    </source>
</evidence>
<dbReference type="Pfam" id="PF09298">
    <property type="entry name" value="FAA_hydrolase_N"/>
    <property type="match status" value="1"/>
</dbReference>
<evidence type="ECO:0000256" key="1">
    <source>
        <dbReference type="ARBA" id="ARBA00001913"/>
    </source>
</evidence>
<comment type="cofactor">
    <cofactor evidence="2">
        <name>Mg(2+)</name>
        <dbReference type="ChEBI" id="CHEBI:18420"/>
    </cofactor>
</comment>
<evidence type="ECO:0000313" key="13">
    <source>
        <dbReference type="EMBL" id="MFF5295496.1"/>
    </source>
</evidence>
<sequence length="365" mass="39378">MSRFGIENLPYGVFSQPNERRRLGVRLGSSVVDLSLLGGLLDHQTLNPLMAAGPAMWTESRERVVEHVAAGADRIPLSEVTLHLPFEVADYTDFYSSEQHALNVSAILRPDSPGLPEHWRHLPIGYHGRSSTVVVSGTPIRRPSGQLGPGVFGPSRRLDIEAEVGFVVGVGGRRIGTGDFAEHVFGVTLVNDWSARDIQAWEYRPLGPFLAKSFATSMSPWVVPLSALAGVDSPPQDPEPLDYLRPAGPAYDLRLSVEWNDTRVSSPPFRSMYWTAAQQLAHLTSNGASVRTGDLYASGTVSGDRRDEVGSFLELTRNGQEPVKLTDGSVRGFLEDGDKITISGTTIGAAGVEIGLGEVTGTILP</sequence>
<dbReference type="Pfam" id="PF01557">
    <property type="entry name" value="FAA_hydrolase"/>
    <property type="match status" value="1"/>
</dbReference>
<dbReference type="EC" id="3.7.1.2" evidence="4"/>
<dbReference type="InterPro" id="IPR036663">
    <property type="entry name" value="Fumarylacetoacetase_C_sf"/>
</dbReference>
<evidence type="ECO:0000259" key="11">
    <source>
        <dbReference type="Pfam" id="PF01557"/>
    </source>
</evidence>
<evidence type="ECO:0000256" key="9">
    <source>
        <dbReference type="ARBA" id="ARBA00022878"/>
    </source>
</evidence>
<comment type="caution">
    <text evidence="13">The sequence shown here is derived from an EMBL/GenBank/DDBJ whole genome shotgun (WGS) entry which is preliminary data.</text>
</comment>
<keyword evidence="5" id="KW-0479">Metal-binding</keyword>
<keyword evidence="14" id="KW-1185">Reference proteome</keyword>
<keyword evidence="10" id="KW-0585">Phenylalanine catabolism</keyword>
<evidence type="ECO:0000313" key="14">
    <source>
        <dbReference type="Proteomes" id="UP001602245"/>
    </source>
</evidence>
<protein>
    <recommendedName>
        <fullName evidence="4">fumarylacetoacetase</fullName>
        <ecNumber evidence="4">3.7.1.2</ecNumber>
    </recommendedName>
</protein>
<gene>
    <name evidence="13" type="ORF">ACFY35_39200</name>
</gene>
<dbReference type="Gene3D" id="2.30.30.230">
    <property type="entry name" value="Fumarylacetoacetase, N-terminal domain"/>
    <property type="match status" value="1"/>
</dbReference>
<keyword evidence="7" id="KW-0106">Calcium</keyword>
<dbReference type="InterPro" id="IPR005959">
    <property type="entry name" value="Fumarylacetoacetase"/>
</dbReference>
<dbReference type="InterPro" id="IPR015377">
    <property type="entry name" value="Fumarylacetoacetase_N"/>
</dbReference>
<reference evidence="13 14" key="1">
    <citation type="submission" date="2024-10" db="EMBL/GenBank/DDBJ databases">
        <title>The Natural Products Discovery Center: Release of the First 8490 Sequenced Strains for Exploring Actinobacteria Biosynthetic Diversity.</title>
        <authorList>
            <person name="Kalkreuter E."/>
            <person name="Kautsar S.A."/>
            <person name="Yang D."/>
            <person name="Bader C.D."/>
            <person name="Teijaro C.N."/>
            <person name="Fluegel L."/>
            <person name="Davis C.M."/>
            <person name="Simpson J.R."/>
            <person name="Lauterbach L."/>
            <person name="Steele A.D."/>
            <person name="Gui C."/>
            <person name="Meng S."/>
            <person name="Li G."/>
            <person name="Viehrig K."/>
            <person name="Ye F."/>
            <person name="Su P."/>
            <person name="Kiefer A.F."/>
            <person name="Nichols A."/>
            <person name="Cepeda A.J."/>
            <person name="Yan W."/>
            <person name="Fan B."/>
            <person name="Jiang Y."/>
            <person name="Adhikari A."/>
            <person name="Zheng C.-J."/>
            <person name="Schuster L."/>
            <person name="Cowan T.M."/>
            <person name="Smanski M.J."/>
            <person name="Chevrette M.G."/>
            <person name="De Carvalho L.P.S."/>
            <person name="Shen B."/>
        </authorList>
    </citation>
    <scope>NUCLEOTIDE SEQUENCE [LARGE SCALE GENOMIC DNA]</scope>
    <source>
        <strain evidence="13 14">NPDC000087</strain>
    </source>
</reference>
<dbReference type="RefSeq" id="WP_020513152.1">
    <property type="nucleotide sequence ID" value="NZ_JBIAZU010000007.1"/>
</dbReference>
<feature type="domain" description="Fumarylacetoacetase-like C-terminal" evidence="11">
    <location>
        <begin position="92"/>
        <end position="350"/>
    </location>
</feature>
<evidence type="ECO:0000256" key="2">
    <source>
        <dbReference type="ARBA" id="ARBA00001946"/>
    </source>
</evidence>
<keyword evidence="9" id="KW-0828">Tyrosine catabolism</keyword>
<evidence type="ECO:0000259" key="12">
    <source>
        <dbReference type="Pfam" id="PF09298"/>
    </source>
</evidence>
<name>A0ABW6WQE1_9ACTN</name>
<accession>A0ABW6WQE1</accession>
<comment type="pathway">
    <text evidence="3">Amino-acid degradation; L-phenylalanine degradation; acetoacetate and fumarate from L-phenylalanine: step 6/6.</text>
</comment>
<feature type="domain" description="Fumarylacetoacetase N-terminal" evidence="12">
    <location>
        <begin position="7"/>
        <end position="84"/>
    </location>
</feature>
<evidence type="ECO:0000256" key="7">
    <source>
        <dbReference type="ARBA" id="ARBA00022837"/>
    </source>
</evidence>
<dbReference type="InterPro" id="IPR011234">
    <property type="entry name" value="Fumarylacetoacetase-like_C"/>
</dbReference>
<evidence type="ECO:0000256" key="5">
    <source>
        <dbReference type="ARBA" id="ARBA00022723"/>
    </source>
</evidence>